<dbReference type="InterPro" id="IPR043502">
    <property type="entry name" value="DNA/RNA_pol_sf"/>
</dbReference>
<dbReference type="GO" id="GO:0006281">
    <property type="term" value="P:DNA repair"/>
    <property type="evidence" value="ECO:0007669"/>
    <property type="project" value="InterPro"/>
</dbReference>
<dbReference type="EMBL" id="BA000035">
    <property type="protein sequence ID" value="BAC17438.1"/>
    <property type="molecule type" value="Genomic_DNA"/>
</dbReference>
<dbReference type="InterPro" id="IPR050356">
    <property type="entry name" value="SulA_CellDiv_inhibitor"/>
</dbReference>
<dbReference type="InterPro" id="IPR043128">
    <property type="entry name" value="Rev_trsase/Diguanyl_cyclase"/>
</dbReference>
<evidence type="ECO:0000256" key="1">
    <source>
        <dbReference type="ARBA" id="ARBA00010945"/>
    </source>
</evidence>
<dbReference type="STRING" id="196164.gene:10741030"/>
<dbReference type="Pfam" id="PF00817">
    <property type="entry name" value="IMS"/>
    <property type="match status" value="1"/>
</dbReference>
<feature type="domain" description="UmuC" evidence="5">
    <location>
        <begin position="35"/>
        <end position="167"/>
    </location>
</feature>
<name>Q8FRY0_COREF</name>
<comment type="function">
    <text evidence="3">Poorly processive, error-prone DNA polymerase involved in untargeted mutagenesis. Copies undamaged DNA at stalled replication forks, which arise in vivo from mismatched or misaligned primer ends. These misaligned primers can be extended by PolIV. Exhibits no 3'-5' exonuclease (proofreading) activity. May be involved in translesional synthesis, in conjunction with the beta clamp from PolIII.</text>
</comment>
<dbReference type="PANTHER" id="PTHR35369">
    <property type="entry name" value="BLR3025 PROTEIN-RELATED"/>
    <property type="match status" value="1"/>
</dbReference>
<sequence>MGATVDTTVGSGWCEAIMRIMALWFPDWPVQAVRLNRDDPAPADDPLAIAEHHRIRACGLAARRRGVRRGMKVRQARAVCPDLEVIDADPERDARMFEGVIASLGEVASSVEVLRPGLVIIAADAAARYHGSEEVAAQLLIDAASRTGVDIIAGVADEVTTAVIATRVVGGGVVRSGASTSFLAQQPLGVLVAEEALGCDGQVVQALQDLGITTLGELAALPVGSVATRFGQAGLRCHAIATARHGRRVAPPIDGANWEVSHISEEPITRVDAAAFRARALAVQLHARLAEAGVVCQVLRVTADFTDGTTSSRVWRTSEPLTEGATADRVRWQLDGWLTARGVVEETDGGITALWLTPLECVPPEMASEGLWDTGTSHRAVARQVVERVQSTLGITAVLQPVPAGGRGVAERIILVPFGEQPDPVRRPGGEWLGRLPTPLPARLGGGINHPAAQVVLISASGTRVTVTAEVRLTDSPYALGWGPRRYLVTGWAGPWPVDDRWWDSSGQRYARLQVVGRAVSGAGTTGALGALGAMGAEPESDPRAWLLIWLKAGGGLRRSINAPRGLLGEDVHDQTVGILQHGHGVGAFAVQADDELGTTLEGARADDLGDQVASTLHRADLGILHAQIKGVDGAVDVDVQCGGTLVTDRISAALLAGGVGVVHEPAGLALAGEIEDNPVETGMGTDAHIGDHELGRGVRAQGLHACIRGTERDGPGGRITGGGDIFPIGGGGHGLRRGATGLGVLGATGGEHEGTETENRQAGHFQTGRGDEGTLHNHSPTVTPGVMLCLSRSGGFGGL</sequence>
<proteinExistence type="inferred from homology"/>
<dbReference type="Proteomes" id="UP000001409">
    <property type="component" value="Chromosome"/>
</dbReference>
<evidence type="ECO:0000256" key="4">
    <source>
        <dbReference type="SAM" id="MobiDB-lite"/>
    </source>
</evidence>
<keyword evidence="2" id="KW-0227">DNA damage</keyword>
<evidence type="ECO:0000313" key="6">
    <source>
        <dbReference type="EMBL" id="BAC17438.1"/>
    </source>
</evidence>
<evidence type="ECO:0000313" key="7">
    <source>
        <dbReference type="Proteomes" id="UP000001409"/>
    </source>
</evidence>
<dbReference type="HOGENOM" id="CLU_351509_0_0_11"/>
<dbReference type="eggNOG" id="COG0389">
    <property type="taxonomic scope" value="Bacteria"/>
</dbReference>
<evidence type="ECO:0000256" key="2">
    <source>
        <dbReference type="ARBA" id="ARBA00022763"/>
    </source>
</evidence>
<protein>
    <recommendedName>
        <fullName evidence="5">UmuC domain-containing protein</fullName>
    </recommendedName>
</protein>
<dbReference type="InterPro" id="IPR001126">
    <property type="entry name" value="UmuC"/>
</dbReference>
<dbReference type="CDD" id="cd03468">
    <property type="entry name" value="PolY_like"/>
    <property type="match status" value="1"/>
</dbReference>
<dbReference type="PANTHER" id="PTHR35369:SF2">
    <property type="entry name" value="BLR3025 PROTEIN"/>
    <property type="match status" value="1"/>
</dbReference>
<accession>Q8FRY0</accession>
<evidence type="ECO:0000256" key="3">
    <source>
        <dbReference type="ARBA" id="ARBA00025589"/>
    </source>
</evidence>
<keyword evidence="7" id="KW-1185">Reference proteome</keyword>
<feature type="region of interest" description="Disordered" evidence="4">
    <location>
        <begin position="751"/>
        <end position="781"/>
    </location>
</feature>
<dbReference type="Gene3D" id="3.30.70.270">
    <property type="match status" value="1"/>
</dbReference>
<dbReference type="PROSITE" id="PS50173">
    <property type="entry name" value="UMUC"/>
    <property type="match status" value="1"/>
</dbReference>
<evidence type="ECO:0000259" key="5">
    <source>
        <dbReference type="PROSITE" id="PS50173"/>
    </source>
</evidence>
<comment type="similarity">
    <text evidence="1">Belongs to the DNA polymerase type-Y family.</text>
</comment>
<reference evidence="6 7" key="1">
    <citation type="journal article" date="2003" name="Genome Res.">
        <title>Comparative complete genome sequence analysis of the amino acid replacements responsible for the thermostability of Corynebacterium efficiens.</title>
        <authorList>
            <person name="Nishio Y."/>
            <person name="Nakamura Y."/>
            <person name="Kawarabayasi Y."/>
            <person name="Usuda Y."/>
            <person name="Kimura E."/>
            <person name="Sugimoto S."/>
            <person name="Matsui K."/>
            <person name="Yamagishi A."/>
            <person name="Kikuchi H."/>
            <person name="Ikeo K."/>
            <person name="Gojobori T."/>
        </authorList>
    </citation>
    <scope>NUCLEOTIDE SEQUENCE [LARGE SCALE GENOMIC DNA]</scope>
    <source>
        <strain evidence="7">DSM 44549 / YS-314 / AJ 12310 / JCM 11189 / NBRC 100395</strain>
    </source>
</reference>
<dbReference type="AlphaFoldDB" id="Q8FRY0"/>
<dbReference type="KEGG" id="cef:CE0628"/>
<feature type="compositionally biased region" description="Basic and acidic residues" evidence="4">
    <location>
        <begin position="751"/>
        <end position="762"/>
    </location>
</feature>
<dbReference type="Gene3D" id="3.40.1170.60">
    <property type="match status" value="1"/>
</dbReference>
<organism evidence="6 7">
    <name type="scientific">Corynebacterium efficiens (strain DSM 44549 / YS-314 / AJ 12310 / JCM 11189 / NBRC 100395)</name>
    <dbReference type="NCBI Taxonomy" id="196164"/>
    <lineage>
        <taxon>Bacteria</taxon>
        <taxon>Bacillati</taxon>
        <taxon>Actinomycetota</taxon>
        <taxon>Actinomycetes</taxon>
        <taxon>Mycobacteriales</taxon>
        <taxon>Corynebacteriaceae</taxon>
        <taxon>Corynebacterium</taxon>
    </lineage>
</organism>
<dbReference type="SUPFAM" id="SSF56672">
    <property type="entry name" value="DNA/RNA polymerases"/>
    <property type="match status" value="1"/>
</dbReference>